<feature type="transmembrane region" description="Helical" evidence="2">
    <location>
        <begin position="121"/>
        <end position="140"/>
    </location>
</feature>
<keyword evidence="2" id="KW-0472">Membrane</keyword>
<gene>
    <name evidence="3" type="ORF">SFC79_18990</name>
</gene>
<proteinExistence type="predicted"/>
<feature type="transmembrane region" description="Helical" evidence="2">
    <location>
        <begin position="152"/>
        <end position="174"/>
    </location>
</feature>
<keyword evidence="2" id="KW-0812">Transmembrane</keyword>
<accession>A0ABU5KFY0</accession>
<dbReference type="Proteomes" id="UP001291999">
    <property type="component" value="Unassembled WGS sequence"/>
</dbReference>
<evidence type="ECO:0000313" key="3">
    <source>
        <dbReference type="EMBL" id="MDZ5663871.1"/>
    </source>
</evidence>
<reference evidence="3 4" key="1">
    <citation type="submission" date="2023-11" db="EMBL/GenBank/DDBJ databases">
        <title>Novel species in genus Nocardioides.</title>
        <authorList>
            <person name="Zhou H."/>
        </authorList>
    </citation>
    <scope>NUCLEOTIDE SEQUENCE [LARGE SCALE GENOMIC DNA]</scope>
    <source>
        <strain evidence="3 4">S-58</strain>
    </source>
</reference>
<evidence type="ECO:0000256" key="1">
    <source>
        <dbReference type="SAM" id="MobiDB-lite"/>
    </source>
</evidence>
<evidence type="ECO:0000256" key="2">
    <source>
        <dbReference type="SAM" id="Phobius"/>
    </source>
</evidence>
<name>A0ABU5KFY0_9ACTN</name>
<protein>
    <submittedName>
        <fullName evidence="3">Uncharacterized protein</fullName>
    </submittedName>
</protein>
<keyword evidence="2" id="KW-1133">Transmembrane helix</keyword>
<dbReference type="EMBL" id="JAXQPW010000007">
    <property type="protein sequence ID" value="MDZ5663871.1"/>
    <property type="molecule type" value="Genomic_DNA"/>
</dbReference>
<feature type="region of interest" description="Disordered" evidence="1">
    <location>
        <begin position="298"/>
        <end position="363"/>
    </location>
</feature>
<keyword evidence="4" id="KW-1185">Reference proteome</keyword>
<evidence type="ECO:0000313" key="4">
    <source>
        <dbReference type="Proteomes" id="UP001291999"/>
    </source>
</evidence>
<feature type="compositionally biased region" description="Basic and acidic residues" evidence="1">
    <location>
        <begin position="340"/>
        <end position="363"/>
    </location>
</feature>
<comment type="caution">
    <text evidence="3">The sequence shown here is derived from an EMBL/GenBank/DDBJ whole genome shotgun (WGS) entry which is preliminary data.</text>
</comment>
<organism evidence="3 4">
    <name type="scientific">Nocardioides renjunii</name>
    <dbReference type="NCBI Taxonomy" id="3095075"/>
    <lineage>
        <taxon>Bacteria</taxon>
        <taxon>Bacillati</taxon>
        <taxon>Actinomycetota</taxon>
        <taxon>Actinomycetes</taxon>
        <taxon>Propionibacteriales</taxon>
        <taxon>Nocardioidaceae</taxon>
        <taxon>Nocardioides</taxon>
    </lineage>
</organism>
<dbReference type="RefSeq" id="WP_322425519.1">
    <property type="nucleotide sequence ID" value="NZ_JAXQPW010000007.1"/>
</dbReference>
<feature type="compositionally biased region" description="Basic and acidic residues" evidence="1">
    <location>
        <begin position="298"/>
        <end position="310"/>
    </location>
</feature>
<sequence length="363" mass="39736">MSTTDLPVRPDVAGFVDRVRDLLSDLPEEDRLELTEGLEADLADQVAEQGADVLGDAVAYARELRTAAGFDPVPGRRPSPPAGVMLLEQLDAARAWFDLQVSRPRVVSAWRVLVTLRPAWWVLRAWAASVVVALLWPGWYDYGLTWLPGVHPAIGLLMLAVCVVGSALVGLGVLWPGARTPGSRSLPARVVLLALNLCAIVSLPVINGELDQQSWSRYNQGYGEAELFMTESGVLNGGREVCNIAAYDASGQPLTGVQLFDQEGRPLDVRCWDQQARTVPWILGDVARWNVFPLAERERPARTSARRADLGETAFPVPDRATTPEVTHPLVSPGPADEPQPDRAERREKAGEGRETPRNDRRP</sequence>